<gene>
    <name evidence="2" type="ORF">SAMN05444391_1215</name>
</gene>
<proteinExistence type="predicted"/>
<feature type="transmembrane region" description="Helical" evidence="1">
    <location>
        <begin position="31"/>
        <end position="51"/>
    </location>
</feature>
<dbReference type="RefSeq" id="WP_079654319.1">
    <property type="nucleotide sequence ID" value="NZ_LT670846.1"/>
</dbReference>
<sequence>MFYVSKVSPYFFLLAIGELLLMVVIKPFDMSTAWKMGVFGFMAHAIMAAMYQIVPNSQNRSLAFPKLSYLVFALSLTFPVLLLSGQALYASVLHAITVSLFFVHVLLSVRNLQPITVRMLLLGSVYLFLGSLFFLLSEMHIVHQALAVHSMTVGFMMNVVFGVEYAWVPMLLMETVNIKQGRRLFYLSLLGVPIFLLSFYIGDYRLVAFSSLLVFAFAGYFLWLVAQIFLKRRMPREIPLVVKYFLLGLFYLPVGLFVGFLMAAKGLVGEMLVYHMDLLLFGFVGTTLMGGLAHLLPRMVYNMYQQKGVNLAISDLVDEELLKKLLPISPICVFVMLYLDTWEITRYVSGVPYVIVWLFFTRAVFYRSLKRA</sequence>
<dbReference type="AlphaFoldDB" id="A0A1M6SY31"/>
<evidence type="ECO:0008006" key="4">
    <source>
        <dbReference type="Google" id="ProtNLM"/>
    </source>
</evidence>
<feature type="transmembrane region" description="Helical" evidence="1">
    <location>
        <begin position="278"/>
        <end position="300"/>
    </location>
</feature>
<feature type="transmembrane region" description="Helical" evidence="1">
    <location>
        <begin position="88"/>
        <end position="107"/>
    </location>
</feature>
<organism evidence="2 3">
    <name type="scientific">Thermocrinis minervae</name>
    <dbReference type="NCBI Taxonomy" id="381751"/>
    <lineage>
        <taxon>Bacteria</taxon>
        <taxon>Pseudomonadati</taxon>
        <taxon>Aquificota</taxon>
        <taxon>Aquificia</taxon>
        <taxon>Aquificales</taxon>
        <taxon>Aquificaceae</taxon>
        <taxon>Thermocrinis</taxon>
    </lineage>
</organism>
<feature type="transmembrane region" description="Helical" evidence="1">
    <location>
        <begin position="242"/>
        <end position="263"/>
    </location>
</feature>
<protein>
    <recommendedName>
        <fullName evidence="4">NnrS protein</fullName>
    </recommendedName>
</protein>
<keyword evidence="3" id="KW-1185">Reference proteome</keyword>
<keyword evidence="1" id="KW-1133">Transmembrane helix</keyword>
<dbReference type="STRING" id="381751.SAMN05444391_1215"/>
<reference evidence="2 3" key="1">
    <citation type="submission" date="2016-11" db="EMBL/GenBank/DDBJ databases">
        <authorList>
            <person name="Jaros S."/>
            <person name="Januszkiewicz K."/>
            <person name="Wedrychowicz H."/>
        </authorList>
    </citation>
    <scope>NUCLEOTIDE SEQUENCE [LARGE SCALE GENOMIC DNA]</scope>
    <source>
        <strain evidence="2 3">DSM 19557</strain>
    </source>
</reference>
<feature type="transmembrane region" description="Helical" evidence="1">
    <location>
        <begin position="148"/>
        <end position="172"/>
    </location>
</feature>
<keyword evidence="1" id="KW-0472">Membrane</keyword>
<feature type="transmembrane region" description="Helical" evidence="1">
    <location>
        <begin position="207"/>
        <end position="230"/>
    </location>
</feature>
<accession>A0A1M6SY31</accession>
<keyword evidence="1" id="KW-0812">Transmembrane</keyword>
<feature type="transmembrane region" description="Helical" evidence="1">
    <location>
        <begin position="119"/>
        <end position="136"/>
    </location>
</feature>
<feature type="transmembrane region" description="Helical" evidence="1">
    <location>
        <begin position="7"/>
        <end position="25"/>
    </location>
</feature>
<name>A0A1M6SY31_9AQUI</name>
<feature type="transmembrane region" description="Helical" evidence="1">
    <location>
        <begin position="351"/>
        <end position="369"/>
    </location>
</feature>
<evidence type="ECO:0000313" key="2">
    <source>
        <dbReference type="EMBL" id="SHK49625.1"/>
    </source>
</evidence>
<dbReference type="EMBL" id="LT670846">
    <property type="protein sequence ID" value="SHK49625.1"/>
    <property type="molecule type" value="Genomic_DNA"/>
</dbReference>
<dbReference type="Proteomes" id="UP000189810">
    <property type="component" value="Chromosome I"/>
</dbReference>
<feature type="transmembrane region" description="Helical" evidence="1">
    <location>
        <begin position="63"/>
        <end position="82"/>
    </location>
</feature>
<feature type="transmembrane region" description="Helical" evidence="1">
    <location>
        <begin position="321"/>
        <end position="339"/>
    </location>
</feature>
<evidence type="ECO:0000256" key="1">
    <source>
        <dbReference type="SAM" id="Phobius"/>
    </source>
</evidence>
<evidence type="ECO:0000313" key="3">
    <source>
        <dbReference type="Proteomes" id="UP000189810"/>
    </source>
</evidence>
<feature type="transmembrane region" description="Helical" evidence="1">
    <location>
        <begin position="184"/>
        <end position="201"/>
    </location>
</feature>